<keyword evidence="2" id="KW-0812">Transmembrane</keyword>
<comment type="caution">
    <text evidence="3">The sequence shown here is derived from an EMBL/GenBank/DDBJ whole genome shotgun (WGS) entry which is preliminary data.</text>
</comment>
<keyword evidence="4" id="KW-1185">Reference proteome</keyword>
<feature type="transmembrane region" description="Helical" evidence="2">
    <location>
        <begin position="91"/>
        <end position="116"/>
    </location>
</feature>
<feature type="coiled-coil region" evidence="1">
    <location>
        <begin position="263"/>
        <end position="304"/>
    </location>
</feature>
<organism evidence="3 4">
    <name type="scientific">Commensalibacter melissae</name>
    <dbReference type="NCBI Taxonomy" id="2070537"/>
    <lineage>
        <taxon>Bacteria</taxon>
        <taxon>Pseudomonadati</taxon>
        <taxon>Pseudomonadota</taxon>
        <taxon>Alphaproteobacteria</taxon>
        <taxon>Acetobacterales</taxon>
        <taxon>Acetobacteraceae</taxon>
    </lineage>
</organism>
<evidence type="ECO:0000313" key="4">
    <source>
        <dbReference type="Proteomes" id="UP000247565"/>
    </source>
</evidence>
<accession>A0A318N0Q9</accession>
<keyword evidence="2" id="KW-1133">Transmembrane helix</keyword>
<evidence type="ECO:0000313" key="3">
    <source>
        <dbReference type="EMBL" id="PXZ01969.1"/>
    </source>
</evidence>
<keyword evidence="1" id="KW-0175">Coiled coil</keyword>
<protein>
    <submittedName>
        <fullName evidence="3">CAP-Gly protein</fullName>
    </submittedName>
</protein>
<gene>
    <name evidence="3" type="ORF">DK869_02955</name>
</gene>
<dbReference type="RefSeq" id="WP_110438487.1">
    <property type="nucleotide sequence ID" value="NZ_CP046393.1"/>
</dbReference>
<evidence type="ECO:0000256" key="1">
    <source>
        <dbReference type="SAM" id="Coils"/>
    </source>
</evidence>
<evidence type="ECO:0000256" key="2">
    <source>
        <dbReference type="SAM" id="Phobius"/>
    </source>
</evidence>
<proteinExistence type="predicted"/>
<name>A0A318N0Q9_9PROT</name>
<dbReference type="Proteomes" id="UP000247565">
    <property type="component" value="Unassembled WGS sequence"/>
</dbReference>
<feature type="transmembrane region" description="Helical" evidence="2">
    <location>
        <begin position="314"/>
        <end position="334"/>
    </location>
</feature>
<dbReference type="EMBL" id="QGLT01000001">
    <property type="protein sequence ID" value="PXZ01969.1"/>
    <property type="molecule type" value="Genomic_DNA"/>
</dbReference>
<keyword evidence="2" id="KW-0472">Membrane</keyword>
<dbReference type="AlphaFoldDB" id="A0A318N0Q9"/>
<dbReference type="OrthoDB" id="7585905at2"/>
<reference evidence="3 4" key="1">
    <citation type="submission" date="2018-05" db="EMBL/GenBank/DDBJ databases">
        <title>Reference genomes for bee gut microbiota database.</title>
        <authorList>
            <person name="Ellegaard K.M."/>
        </authorList>
    </citation>
    <scope>NUCLEOTIDE SEQUENCE [LARGE SCALE GENOMIC DNA]</scope>
    <source>
        <strain evidence="3 4">ESL0284</strain>
    </source>
</reference>
<sequence>MDYQNNNINKKRICWGSIIAGIFTVMAVFFLLFILGSSLGVSMLSPKSDDIINGAGTTVLIWTVVSIILSLACGAFVTGRLAGVNGLIHGFLVWATSLILSIIIGCMILSSILTMIGGTIGTVTSSTGSLLSGIGSASQNGISGIFDLSKNTLKNFDFKSNANNQQLNQNVIEALKKSDIPALHPDYLSSQFKEVKKEAKNAIKEISINPNNSDKILSDLISHLKTRTENIYQSIDRNDVEKAIANNTNLTPKEAERSVDNIIAMHNQAVQEANNKLNDLQNNLQEAKEQLNTWKEQAKEKADMTVKAIARLSFWSFIALLVGALVSTACGLLGQRTVCRKLENQTTDNEHHNYNH</sequence>
<feature type="transmembrane region" description="Helical" evidence="2">
    <location>
        <begin position="12"/>
        <end position="39"/>
    </location>
</feature>
<feature type="transmembrane region" description="Helical" evidence="2">
    <location>
        <begin position="59"/>
        <end position="79"/>
    </location>
</feature>